<sequence length="163" mass="18797">EEVFLDPDTAHPRLMLSQDCRSVRWTETRQNLPYRSERFERLRCVLGREGFSEGRHCWAVEGEVGDETHWAMGVAAESVWRKTAIAPSPLEKIWAVQQKKGTFKVLTASRIRLSLSPVPKRIWVVLDCILEQVTFVSGANGDEIFTFRATSFPEEKIYPWLMV</sequence>
<organism evidence="2 3">
    <name type="scientific">Tinamus guttatus</name>
    <name type="common">White-throated tinamou</name>
    <dbReference type="NCBI Taxonomy" id="94827"/>
    <lineage>
        <taxon>Eukaryota</taxon>
        <taxon>Metazoa</taxon>
        <taxon>Chordata</taxon>
        <taxon>Craniata</taxon>
        <taxon>Vertebrata</taxon>
        <taxon>Euteleostomi</taxon>
        <taxon>Archelosauria</taxon>
        <taxon>Archosauria</taxon>
        <taxon>Dinosauria</taxon>
        <taxon>Saurischia</taxon>
        <taxon>Theropoda</taxon>
        <taxon>Coelurosauria</taxon>
        <taxon>Aves</taxon>
        <taxon>Palaeognathae</taxon>
        <taxon>Tinamiformes</taxon>
        <taxon>Tinamidae</taxon>
        <taxon>Tinamus</taxon>
    </lineage>
</organism>
<dbReference type="SUPFAM" id="SSF49899">
    <property type="entry name" value="Concanavalin A-like lectins/glucanases"/>
    <property type="match status" value="1"/>
</dbReference>
<keyword evidence="3" id="KW-1185">Reference proteome</keyword>
<dbReference type="InterPro" id="IPR003877">
    <property type="entry name" value="SPRY_dom"/>
</dbReference>
<accession>A0A099YXM0</accession>
<evidence type="ECO:0000259" key="1">
    <source>
        <dbReference type="PROSITE" id="PS50188"/>
    </source>
</evidence>
<dbReference type="PANTHER" id="PTHR24103">
    <property type="entry name" value="E3 UBIQUITIN-PROTEIN LIGASE TRIM"/>
    <property type="match status" value="1"/>
</dbReference>
<dbReference type="InterPro" id="IPR006574">
    <property type="entry name" value="PRY"/>
</dbReference>
<evidence type="ECO:0000313" key="2">
    <source>
        <dbReference type="EMBL" id="KGL74914.1"/>
    </source>
</evidence>
<dbReference type="Proteomes" id="UP000053641">
    <property type="component" value="Unassembled WGS sequence"/>
</dbReference>
<dbReference type="InterPro" id="IPR001870">
    <property type="entry name" value="B30.2/SPRY"/>
</dbReference>
<dbReference type="InterPro" id="IPR050143">
    <property type="entry name" value="TRIM/RBCC"/>
</dbReference>
<evidence type="ECO:0000313" key="3">
    <source>
        <dbReference type="Proteomes" id="UP000053641"/>
    </source>
</evidence>
<dbReference type="Pfam" id="PF00622">
    <property type="entry name" value="SPRY"/>
    <property type="match status" value="1"/>
</dbReference>
<gene>
    <name evidence="2" type="ORF">N309_01105</name>
</gene>
<dbReference type="InterPro" id="IPR013320">
    <property type="entry name" value="ConA-like_dom_sf"/>
</dbReference>
<dbReference type="EMBL" id="KL887466">
    <property type="protein sequence ID" value="KGL74914.1"/>
    <property type="molecule type" value="Genomic_DNA"/>
</dbReference>
<dbReference type="SMART" id="SM00589">
    <property type="entry name" value="PRY"/>
    <property type="match status" value="1"/>
</dbReference>
<dbReference type="STRING" id="94827.A0A099YXM0"/>
<dbReference type="PROSITE" id="PS50188">
    <property type="entry name" value="B302_SPRY"/>
    <property type="match status" value="1"/>
</dbReference>
<feature type="non-terminal residue" evidence="2">
    <location>
        <position position="1"/>
    </location>
</feature>
<feature type="non-terminal residue" evidence="2">
    <location>
        <position position="163"/>
    </location>
</feature>
<name>A0A099YXM0_TINGU</name>
<dbReference type="InterPro" id="IPR003879">
    <property type="entry name" value="Butyrophylin_SPRY"/>
</dbReference>
<feature type="domain" description="B30.2/SPRY" evidence="1">
    <location>
        <begin position="1"/>
        <end position="163"/>
    </location>
</feature>
<dbReference type="AlphaFoldDB" id="A0A099YXM0"/>
<dbReference type="FunFam" id="2.60.120.920:FF:000004">
    <property type="entry name" value="Butyrophilin subfamily 1 member A1"/>
    <property type="match status" value="1"/>
</dbReference>
<reference evidence="2 3" key="1">
    <citation type="submission" date="2014-06" db="EMBL/GenBank/DDBJ databases">
        <title>Genome evolution of avian class.</title>
        <authorList>
            <person name="Zhang G."/>
            <person name="Li C."/>
        </authorList>
    </citation>
    <scope>NUCLEOTIDE SEQUENCE [LARGE SCALE GENOMIC DNA]</scope>
    <source>
        <strain evidence="2">BGI_N309</strain>
    </source>
</reference>
<protein>
    <submittedName>
        <fullName evidence="2">Butyrophilin subfamily 1 member A1</fullName>
    </submittedName>
</protein>
<proteinExistence type="predicted"/>
<dbReference type="InterPro" id="IPR043136">
    <property type="entry name" value="B30.2/SPRY_sf"/>
</dbReference>
<dbReference type="PRINTS" id="PR01407">
    <property type="entry name" value="BUTYPHLNCDUF"/>
</dbReference>
<dbReference type="Gene3D" id="2.60.120.920">
    <property type="match status" value="1"/>
</dbReference>
<dbReference type="Pfam" id="PF13765">
    <property type="entry name" value="PRY"/>
    <property type="match status" value="1"/>
</dbReference>